<evidence type="ECO:0000313" key="1">
    <source>
        <dbReference type="EMBL" id="AMP35749.1"/>
    </source>
</evidence>
<reference evidence="1" key="1">
    <citation type="submission" date="2015-12" db="EMBL/GenBank/DDBJ databases">
        <title>The first report of fully sequenced SIM-encoding plasmid pHN39-SIM.</title>
        <authorList>
            <person name="Sun F."/>
            <person name="Zhou D."/>
            <person name="Wang Q."/>
            <person name="Feng J."/>
            <person name="Feng W."/>
            <person name="Luo W."/>
            <person name="Zhang D."/>
            <person name="Chen Y."/>
            <person name="Qiu X."/>
            <person name="Yin Z."/>
            <person name="Chen W."/>
            <person name="Xia P."/>
        </authorList>
    </citation>
    <scope>NUCLEOTIDE SEQUENCE</scope>
    <source>
        <strain evidence="1">HN39</strain>
        <plasmid evidence="1">pHN39-SIM</plasmid>
    </source>
</reference>
<organism evidence="1">
    <name type="scientific">Pseudomonas aeruginosa</name>
    <dbReference type="NCBI Taxonomy" id="287"/>
    <lineage>
        <taxon>Bacteria</taxon>
        <taxon>Pseudomonadati</taxon>
        <taxon>Pseudomonadota</taxon>
        <taxon>Gammaproteobacteria</taxon>
        <taxon>Pseudomonadales</taxon>
        <taxon>Pseudomonadaceae</taxon>
        <taxon>Pseudomonas</taxon>
    </lineage>
</organism>
<keyword evidence="1" id="KW-0614">Plasmid</keyword>
<dbReference type="AlphaFoldDB" id="A0A3G1DH00"/>
<dbReference type="RefSeq" id="WP_172688328.1">
    <property type="nucleotide sequence ID" value="NZ_KU254577.1"/>
</dbReference>
<protein>
    <submittedName>
        <fullName evidence="1">Uncharacterized protein</fullName>
    </submittedName>
</protein>
<name>A0A3G1DH00_PSEAI</name>
<dbReference type="EMBL" id="KU254577">
    <property type="protein sequence ID" value="AMP35749.1"/>
    <property type="molecule type" value="Genomic_DNA"/>
</dbReference>
<sequence>MALAVAAAMAVGALSVAAVGTGWTSMLASCATFAAVLRFGKAAKTWGARMDAFLAEYDPLDKEAYRRLQAITEKEGLSPCLLDEWLSSEYAAIDSADGVQPASARRGRFLRKKI</sequence>
<geneLocation type="plasmid" evidence="1">
    <name>pHN39-SIM</name>
</geneLocation>
<accession>A0A3G1DH00</accession>
<proteinExistence type="predicted"/>